<dbReference type="SUPFAM" id="SSF52833">
    <property type="entry name" value="Thioredoxin-like"/>
    <property type="match status" value="1"/>
</dbReference>
<dbReference type="InterPro" id="IPR013766">
    <property type="entry name" value="Thioredoxin_domain"/>
</dbReference>
<dbReference type="Gene3D" id="3.40.30.10">
    <property type="entry name" value="Glutaredoxin"/>
    <property type="match status" value="1"/>
</dbReference>
<evidence type="ECO:0000259" key="1">
    <source>
        <dbReference type="Pfam" id="PF00085"/>
    </source>
</evidence>
<dbReference type="CDD" id="cd02947">
    <property type="entry name" value="TRX_family"/>
    <property type="match status" value="1"/>
</dbReference>
<feature type="domain" description="Thioredoxin" evidence="1">
    <location>
        <begin position="47"/>
        <end position="132"/>
    </location>
</feature>
<dbReference type="InterPro" id="IPR036249">
    <property type="entry name" value="Thioredoxin-like_sf"/>
</dbReference>
<protein>
    <recommendedName>
        <fullName evidence="1">Thioredoxin domain-containing protein</fullName>
    </recommendedName>
</protein>
<dbReference type="Pfam" id="PF00085">
    <property type="entry name" value="Thioredoxin"/>
    <property type="match status" value="1"/>
</dbReference>
<dbReference type="OrthoDB" id="19690at2759"/>
<proteinExistence type="predicted"/>
<accession>A0A6A7A867</accession>
<evidence type="ECO:0000313" key="3">
    <source>
        <dbReference type="Proteomes" id="UP000799424"/>
    </source>
</evidence>
<keyword evidence="3" id="KW-1185">Reference proteome</keyword>
<sequence length="162" mass="18111">MILRLPKPALSKRAFSLLNPTARSHTNRIFDPVRFPNDLHTLTMLNAADNRALITMWSARHCQACQDIRPLILRLIRDEKLGQREGGLGFVEVEMDAPGIGDLAVQFRIASMPTLLAFSRQEAQFDTSLTRPEEMRDEDLLSDWLVNEARRGGRAGGGGGGW</sequence>
<dbReference type="AlphaFoldDB" id="A0A6A7A867"/>
<gene>
    <name evidence="2" type="ORF">CC86DRAFT_287062</name>
</gene>
<name>A0A6A7A867_9PLEO</name>
<evidence type="ECO:0000313" key="2">
    <source>
        <dbReference type="EMBL" id="KAF2829491.1"/>
    </source>
</evidence>
<dbReference type="EMBL" id="MU006221">
    <property type="protein sequence ID" value="KAF2829491.1"/>
    <property type="molecule type" value="Genomic_DNA"/>
</dbReference>
<reference evidence="2" key="1">
    <citation type="journal article" date="2020" name="Stud. Mycol.">
        <title>101 Dothideomycetes genomes: a test case for predicting lifestyles and emergence of pathogens.</title>
        <authorList>
            <person name="Haridas S."/>
            <person name="Albert R."/>
            <person name="Binder M."/>
            <person name="Bloem J."/>
            <person name="Labutti K."/>
            <person name="Salamov A."/>
            <person name="Andreopoulos B."/>
            <person name="Baker S."/>
            <person name="Barry K."/>
            <person name="Bills G."/>
            <person name="Bluhm B."/>
            <person name="Cannon C."/>
            <person name="Castanera R."/>
            <person name="Culley D."/>
            <person name="Daum C."/>
            <person name="Ezra D."/>
            <person name="Gonzalez J."/>
            <person name="Henrissat B."/>
            <person name="Kuo A."/>
            <person name="Liang C."/>
            <person name="Lipzen A."/>
            <person name="Lutzoni F."/>
            <person name="Magnuson J."/>
            <person name="Mondo S."/>
            <person name="Nolan M."/>
            <person name="Ohm R."/>
            <person name="Pangilinan J."/>
            <person name="Park H.-J."/>
            <person name="Ramirez L."/>
            <person name="Alfaro M."/>
            <person name="Sun H."/>
            <person name="Tritt A."/>
            <person name="Yoshinaga Y."/>
            <person name="Zwiers L.-H."/>
            <person name="Turgeon B."/>
            <person name="Goodwin S."/>
            <person name="Spatafora J."/>
            <person name="Crous P."/>
            <person name="Grigoriev I."/>
        </authorList>
    </citation>
    <scope>NUCLEOTIDE SEQUENCE</scope>
    <source>
        <strain evidence="2">CBS 113818</strain>
    </source>
</reference>
<dbReference type="Proteomes" id="UP000799424">
    <property type="component" value="Unassembled WGS sequence"/>
</dbReference>
<organism evidence="2 3">
    <name type="scientific">Ophiobolus disseminans</name>
    <dbReference type="NCBI Taxonomy" id="1469910"/>
    <lineage>
        <taxon>Eukaryota</taxon>
        <taxon>Fungi</taxon>
        <taxon>Dikarya</taxon>
        <taxon>Ascomycota</taxon>
        <taxon>Pezizomycotina</taxon>
        <taxon>Dothideomycetes</taxon>
        <taxon>Pleosporomycetidae</taxon>
        <taxon>Pleosporales</taxon>
        <taxon>Pleosporineae</taxon>
        <taxon>Phaeosphaeriaceae</taxon>
        <taxon>Ophiobolus</taxon>
    </lineage>
</organism>